<accession>A0A382C471</accession>
<sequence>MIFLILFKKTFIFEISFNPDVSRPPDISIISVILL</sequence>
<dbReference type="EMBL" id="UINC01032734">
    <property type="protein sequence ID" value="SVB20878.1"/>
    <property type="molecule type" value="Genomic_DNA"/>
</dbReference>
<organism evidence="1">
    <name type="scientific">marine metagenome</name>
    <dbReference type="NCBI Taxonomy" id="408172"/>
    <lineage>
        <taxon>unclassified sequences</taxon>
        <taxon>metagenomes</taxon>
        <taxon>ecological metagenomes</taxon>
    </lineage>
</organism>
<dbReference type="AlphaFoldDB" id="A0A382C471"/>
<gene>
    <name evidence="1" type="ORF">METZ01_LOCUS173732</name>
</gene>
<evidence type="ECO:0000313" key="1">
    <source>
        <dbReference type="EMBL" id="SVB20878.1"/>
    </source>
</evidence>
<reference evidence="1" key="1">
    <citation type="submission" date="2018-05" db="EMBL/GenBank/DDBJ databases">
        <authorList>
            <person name="Lanie J.A."/>
            <person name="Ng W.-L."/>
            <person name="Kazmierczak K.M."/>
            <person name="Andrzejewski T.M."/>
            <person name="Davidsen T.M."/>
            <person name="Wayne K.J."/>
            <person name="Tettelin H."/>
            <person name="Glass J.I."/>
            <person name="Rusch D."/>
            <person name="Podicherti R."/>
            <person name="Tsui H.-C.T."/>
            <person name="Winkler M.E."/>
        </authorList>
    </citation>
    <scope>NUCLEOTIDE SEQUENCE</scope>
</reference>
<proteinExistence type="predicted"/>
<name>A0A382C471_9ZZZZ</name>
<protein>
    <submittedName>
        <fullName evidence="1">Uncharacterized protein</fullName>
    </submittedName>
</protein>